<feature type="region of interest" description="Disordered" evidence="8">
    <location>
        <begin position="92"/>
        <end position="118"/>
    </location>
</feature>
<dbReference type="GO" id="GO:0048254">
    <property type="term" value="P:snoRNA localization"/>
    <property type="evidence" value="ECO:0007669"/>
    <property type="project" value="TreeGrafter"/>
</dbReference>
<dbReference type="RefSeq" id="XP_049263374.1">
    <property type="nucleotide sequence ID" value="XM_049407164.1"/>
</dbReference>
<evidence type="ECO:0000256" key="5">
    <source>
        <dbReference type="ARBA" id="ARBA00049598"/>
    </source>
</evidence>
<evidence type="ECO:0000259" key="9">
    <source>
        <dbReference type="PROSITE" id="PS51083"/>
    </source>
</evidence>
<dbReference type="GO" id="GO:0000463">
    <property type="term" value="P:maturation of LSU-rRNA from tricistronic rRNA transcript (SSU-rRNA, 5.8S rRNA, LSU-rRNA)"/>
    <property type="evidence" value="ECO:0007669"/>
    <property type="project" value="TreeGrafter"/>
</dbReference>
<keyword evidence="1" id="KW-0597">Phosphoprotein</keyword>
<dbReference type="EMBL" id="JAGSYN010000144">
    <property type="protein sequence ID" value="KAG7663142.1"/>
    <property type="molecule type" value="Genomic_DNA"/>
</dbReference>
<dbReference type="Proteomes" id="UP000694255">
    <property type="component" value="Unassembled WGS sequence"/>
</dbReference>
<accession>A0A8J5QMX9</accession>
<organism evidence="10 11">
    <name type="scientific">[Candida] subhashii</name>
    <dbReference type="NCBI Taxonomy" id="561895"/>
    <lineage>
        <taxon>Eukaryota</taxon>
        <taxon>Fungi</taxon>
        <taxon>Dikarya</taxon>
        <taxon>Ascomycota</taxon>
        <taxon>Saccharomycotina</taxon>
        <taxon>Pichiomycetes</taxon>
        <taxon>Debaryomycetaceae</taxon>
        <taxon>Spathaspora</taxon>
    </lineage>
</organism>
<dbReference type="CDD" id="cd23023">
    <property type="entry name" value="zf-HIT_BCD1"/>
    <property type="match status" value="1"/>
</dbReference>
<evidence type="ECO:0000313" key="11">
    <source>
        <dbReference type="Proteomes" id="UP000694255"/>
    </source>
</evidence>
<dbReference type="GeneID" id="73470121"/>
<protein>
    <submittedName>
        <fullName evidence="10">BCD1</fullName>
    </submittedName>
</protein>
<comment type="caution">
    <text evidence="10">The sequence shown here is derived from an EMBL/GenBank/DDBJ whole genome shotgun (WGS) entry which is preliminary data.</text>
</comment>
<dbReference type="PANTHER" id="PTHR13483:SF3">
    <property type="entry name" value="BOX C_D SNORNA PROTEIN 1"/>
    <property type="match status" value="1"/>
</dbReference>
<dbReference type="GO" id="GO:0000492">
    <property type="term" value="P:box C/D snoRNP assembly"/>
    <property type="evidence" value="ECO:0007669"/>
    <property type="project" value="TreeGrafter"/>
</dbReference>
<feature type="compositionally biased region" description="Low complexity" evidence="8">
    <location>
        <begin position="351"/>
        <end position="368"/>
    </location>
</feature>
<keyword evidence="4" id="KW-0862">Zinc</keyword>
<evidence type="ECO:0000256" key="2">
    <source>
        <dbReference type="ARBA" id="ARBA00022723"/>
    </source>
</evidence>
<dbReference type="GO" id="GO:0005634">
    <property type="term" value="C:nucleus"/>
    <property type="evidence" value="ECO:0007669"/>
    <property type="project" value="TreeGrafter"/>
</dbReference>
<dbReference type="GO" id="GO:0008270">
    <property type="term" value="F:zinc ion binding"/>
    <property type="evidence" value="ECO:0007669"/>
    <property type="project" value="UniProtKB-UniRule"/>
</dbReference>
<dbReference type="Pfam" id="PF04438">
    <property type="entry name" value="zf-HIT"/>
    <property type="match status" value="1"/>
</dbReference>
<gene>
    <name evidence="10" type="ORF">J8A68_003320</name>
</gene>
<feature type="compositionally biased region" description="Acidic residues" evidence="8">
    <location>
        <begin position="298"/>
        <end position="323"/>
    </location>
</feature>
<keyword evidence="3 7" id="KW-0863">Zinc-finger</keyword>
<dbReference type="InterPro" id="IPR057721">
    <property type="entry name" value="BCD1_alpha/beta"/>
</dbReference>
<keyword evidence="2" id="KW-0479">Metal-binding</keyword>
<keyword evidence="11" id="KW-1185">Reference proteome</keyword>
<feature type="region of interest" description="Disordered" evidence="8">
    <location>
        <begin position="283"/>
        <end position="368"/>
    </location>
</feature>
<evidence type="ECO:0000313" key="10">
    <source>
        <dbReference type="EMBL" id="KAG7663142.1"/>
    </source>
</evidence>
<dbReference type="PROSITE" id="PS51083">
    <property type="entry name" value="ZF_HIT"/>
    <property type="match status" value="1"/>
</dbReference>
<comment type="function">
    <text evidence="5">Required for box C/D snoRNAs accumulation involved in snoRNA processing, snoRNA transport to the nucleolus and ribosome biogenesis.</text>
</comment>
<evidence type="ECO:0000256" key="6">
    <source>
        <dbReference type="ARBA" id="ARBA00049654"/>
    </source>
</evidence>
<proteinExistence type="inferred from homology"/>
<dbReference type="Pfam" id="PF25790">
    <property type="entry name" value="BCD1"/>
    <property type="match status" value="1"/>
</dbReference>
<dbReference type="AlphaFoldDB" id="A0A8J5QMX9"/>
<dbReference type="InterPro" id="IPR051639">
    <property type="entry name" value="BCD1"/>
</dbReference>
<sequence length="368" mass="41163">MDTDIILCSICHINPIKYTCPACSTKTCSLQCVKRHKKQTECTGKPNITKYIPKNELSSTNVHLNRDYNFLLNVDRTIQLAKDDIKTNAKNLFKRPYHQQRPNTTQKRFKKASDNATQQEDKRIASIHGVFPNDPPTVIKRHNTLIIQLPPGMHRSSSNKTGYDKKLGMFVWTIEWIHLDSDGKEVAKFVSYRLKEALSLRDAVCMSNLLKGVEDKTSLRFYLSNVINNPKGSVIELDPESNISDALKDKILLEYATIYVTTDEKVLADRVVSEKLAYGLEVEVESTSDSDSTGSDSSSDESSSDSSSSDEEEEDESDSDSGPEEASSKPPGVIKFQDEDPPKLIEEINPEETASTTTTETTALQDVD</sequence>
<evidence type="ECO:0000256" key="3">
    <source>
        <dbReference type="ARBA" id="ARBA00022771"/>
    </source>
</evidence>
<feature type="domain" description="HIT-type" evidence="9">
    <location>
        <begin position="8"/>
        <end position="42"/>
    </location>
</feature>
<dbReference type="GO" id="GO:0070761">
    <property type="term" value="C:pre-snoRNP complex"/>
    <property type="evidence" value="ECO:0007669"/>
    <property type="project" value="TreeGrafter"/>
</dbReference>
<dbReference type="PANTHER" id="PTHR13483">
    <property type="entry name" value="BOX C_D SNORNA PROTEIN 1-RELATED"/>
    <property type="match status" value="1"/>
</dbReference>
<evidence type="ECO:0000256" key="8">
    <source>
        <dbReference type="SAM" id="MobiDB-lite"/>
    </source>
</evidence>
<feature type="compositionally biased region" description="Basic and acidic residues" evidence="8">
    <location>
        <begin position="336"/>
        <end position="346"/>
    </location>
</feature>
<dbReference type="OrthoDB" id="272357at2759"/>
<reference evidence="10 11" key="1">
    <citation type="journal article" date="2021" name="DNA Res.">
        <title>Genome analysis of Candida subhashii reveals its hybrid nature and dual mitochondrial genome conformations.</title>
        <authorList>
            <person name="Mixao V."/>
            <person name="Hegedusova E."/>
            <person name="Saus E."/>
            <person name="Pryszcz L.P."/>
            <person name="Cillingova A."/>
            <person name="Nosek J."/>
            <person name="Gabaldon T."/>
        </authorList>
    </citation>
    <scope>NUCLEOTIDE SEQUENCE [LARGE SCALE GENOMIC DNA]</scope>
    <source>
        <strain evidence="10 11">CBS 10753</strain>
    </source>
</reference>
<evidence type="ECO:0000256" key="4">
    <source>
        <dbReference type="ARBA" id="ARBA00022833"/>
    </source>
</evidence>
<name>A0A8J5QMX9_9ASCO</name>
<evidence type="ECO:0000256" key="7">
    <source>
        <dbReference type="PROSITE-ProRule" id="PRU00453"/>
    </source>
</evidence>
<evidence type="ECO:0000256" key="1">
    <source>
        <dbReference type="ARBA" id="ARBA00022553"/>
    </source>
</evidence>
<dbReference type="InterPro" id="IPR007529">
    <property type="entry name" value="Znf_HIT"/>
</dbReference>
<comment type="similarity">
    <text evidence="6">Belongs to the BCD1 family.</text>
</comment>